<dbReference type="AlphaFoldDB" id="A0A1Z5JS63"/>
<comment type="caution">
    <text evidence="2">The sequence shown here is derived from an EMBL/GenBank/DDBJ whole genome shotgun (WGS) entry which is preliminary data.</text>
</comment>
<dbReference type="EMBL" id="BDSP01000111">
    <property type="protein sequence ID" value="GAX16865.1"/>
    <property type="molecule type" value="Genomic_DNA"/>
</dbReference>
<dbReference type="OrthoDB" id="55675at2759"/>
<accession>A0A1Z5JS63</accession>
<organism evidence="2 3">
    <name type="scientific">Fistulifera solaris</name>
    <name type="common">Oleaginous diatom</name>
    <dbReference type="NCBI Taxonomy" id="1519565"/>
    <lineage>
        <taxon>Eukaryota</taxon>
        <taxon>Sar</taxon>
        <taxon>Stramenopiles</taxon>
        <taxon>Ochrophyta</taxon>
        <taxon>Bacillariophyta</taxon>
        <taxon>Bacillariophyceae</taxon>
        <taxon>Bacillariophycidae</taxon>
        <taxon>Naviculales</taxon>
        <taxon>Naviculaceae</taxon>
        <taxon>Fistulifera</taxon>
    </lineage>
</organism>
<gene>
    <name evidence="2" type="ORF">FisN_5Hh238</name>
</gene>
<sequence length="259" mass="29971">MAERDPFHTDDDFGATVHSFADTFDFSLNTKLAILTSILFVLITHWKSSIEKWYRSLRFQLKHITIKEFIVNWWWTNIEYVRGAWFIGNEILRNTFLILRGSPDYSKRDGVYTDSTEKQDGYRSFMPALLHDEHLNDVLEPSRKEQGTEATLTNGHHIRHDNRAITKVSATEKVPLRQEEIEPAFRLEKSYPPGWLVFHSRLGVVPKSVADEYDRRKVLLVDEASHGLMHNKARNECLSSHDPHPLLAGNNSQSSLTVQ</sequence>
<feature type="compositionally biased region" description="Polar residues" evidence="1">
    <location>
        <begin position="249"/>
        <end position="259"/>
    </location>
</feature>
<proteinExistence type="predicted"/>
<evidence type="ECO:0000313" key="2">
    <source>
        <dbReference type="EMBL" id="GAX16865.1"/>
    </source>
</evidence>
<protein>
    <submittedName>
        <fullName evidence="2">Uncharacterized protein</fullName>
    </submittedName>
</protein>
<name>A0A1Z5JS63_FISSO</name>
<dbReference type="InParanoid" id="A0A1Z5JS63"/>
<evidence type="ECO:0000313" key="3">
    <source>
        <dbReference type="Proteomes" id="UP000198406"/>
    </source>
</evidence>
<feature type="region of interest" description="Disordered" evidence="1">
    <location>
        <begin position="236"/>
        <end position="259"/>
    </location>
</feature>
<dbReference type="Proteomes" id="UP000198406">
    <property type="component" value="Unassembled WGS sequence"/>
</dbReference>
<reference evidence="2 3" key="1">
    <citation type="journal article" date="2015" name="Plant Cell">
        <title>Oil accumulation by the oleaginous diatom Fistulifera solaris as revealed by the genome and transcriptome.</title>
        <authorList>
            <person name="Tanaka T."/>
            <person name="Maeda Y."/>
            <person name="Veluchamy A."/>
            <person name="Tanaka M."/>
            <person name="Abida H."/>
            <person name="Marechal E."/>
            <person name="Bowler C."/>
            <person name="Muto M."/>
            <person name="Sunaga Y."/>
            <person name="Tanaka M."/>
            <person name="Yoshino T."/>
            <person name="Taniguchi T."/>
            <person name="Fukuda Y."/>
            <person name="Nemoto M."/>
            <person name="Matsumoto M."/>
            <person name="Wong P.S."/>
            <person name="Aburatani S."/>
            <person name="Fujibuchi W."/>
        </authorList>
    </citation>
    <scope>NUCLEOTIDE SEQUENCE [LARGE SCALE GENOMIC DNA]</scope>
    <source>
        <strain evidence="2 3">JPCC DA0580</strain>
    </source>
</reference>
<keyword evidence="3" id="KW-1185">Reference proteome</keyword>
<evidence type="ECO:0000256" key="1">
    <source>
        <dbReference type="SAM" id="MobiDB-lite"/>
    </source>
</evidence>